<dbReference type="EC" id="3.1.3.18" evidence="5 10"/>
<name>A0A8J2YG89_9RHOB</name>
<reference evidence="11" key="1">
    <citation type="journal article" date="2014" name="Int. J. Syst. Evol. Microbiol.">
        <title>Complete genome sequence of Corynebacterium casei LMG S-19264T (=DSM 44701T), isolated from a smear-ripened cheese.</title>
        <authorList>
            <consortium name="US DOE Joint Genome Institute (JGI-PGF)"/>
            <person name="Walter F."/>
            <person name="Albersmeier A."/>
            <person name="Kalinowski J."/>
            <person name="Ruckert C."/>
        </authorList>
    </citation>
    <scope>NUCLEOTIDE SEQUENCE</scope>
    <source>
        <strain evidence="11">CCM 7684</strain>
    </source>
</reference>
<dbReference type="GO" id="GO:0005975">
    <property type="term" value="P:carbohydrate metabolic process"/>
    <property type="evidence" value="ECO:0007669"/>
    <property type="project" value="InterPro"/>
</dbReference>
<evidence type="ECO:0000256" key="8">
    <source>
        <dbReference type="ARBA" id="ARBA00022842"/>
    </source>
</evidence>
<dbReference type="PANTHER" id="PTHR43434">
    <property type="entry name" value="PHOSPHOGLYCOLATE PHOSPHATASE"/>
    <property type="match status" value="1"/>
</dbReference>
<protein>
    <recommendedName>
        <fullName evidence="5 10">Phosphoglycolate phosphatase</fullName>
        <shortName evidence="10">PGP</shortName>
        <shortName evidence="10">PGPase</shortName>
        <ecNumber evidence="5 10">3.1.3.18</ecNumber>
    </recommendedName>
</protein>
<dbReference type="InterPro" id="IPR037512">
    <property type="entry name" value="PGPase_prok"/>
</dbReference>
<comment type="similarity">
    <text evidence="4 10">Belongs to the HAD-like hydrolase superfamily. CbbY/CbbZ/Gph/YieH family.</text>
</comment>
<comment type="caution">
    <text evidence="11">The sequence shown here is derived from an EMBL/GenBank/DDBJ whole genome shotgun (WGS) entry which is preliminary data.</text>
</comment>
<dbReference type="SFLD" id="SFLDG01129">
    <property type="entry name" value="C1.5:_HAD__Beta-PGM__Phosphata"/>
    <property type="match status" value="1"/>
</dbReference>
<dbReference type="InterPro" id="IPR041492">
    <property type="entry name" value="HAD_2"/>
</dbReference>
<dbReference type="Gene3D" id="3.40.50.1000">
    <property type="entry name" value="HAD superfamily/HAD-like"/>
    <property type="match status" value="1"/>
</dbReference>
<accession>A0A8J2YG89</accession>
<dbReference type="InterPro" id="IPR023198">
    <property type="entry name" value="PGP-like_dom2"/>
</dbReference>
<sequence>MRDVTLVFDLDGTLVDTAPDLIGALNKVLAMEGLAPVSLGDAKHLVGAGVRALVERGLREHGHCVPPERFDELMAAFLDHYVANIAFESRPFPDMVPVLESLALEGARLAVCTNKLERLARMVLDQLELSPHFAAIGGGDTFGASKPDPRHLLGTIERAGGDAKRAVMIGDSLTDLRAGREAAIPVVLVDFGYTDVPAAELGADAVIGSYRELRPALKQLGFG</sequence>
<feature type="active site" description="Nucleophile" evidence="10">
    <location>
        <position position="9"/>
    </location>
</feature>
<dbReference type="PANTHER" id="PTHR43434:SF1">
    <property type="entry name" value="PHOSPHOGLYCOLATE PHOSPHATASE"/>
    <property type="match status" value="1"/>
</dbReference>
<evidence type="ECO:0000313" key="11">
    <source>
        <dbReference type="EMBL" id="GGE37480.1"/>
    </source>
</evidence>
<comment type="pathway">
    <text evidence="3 10">Organic acid metabolism; glycolate biosynthesis; glycolate from 2-phosphoglycolate: step 1/1.</text>
</comment>
<dbReference type="GO" id="GO:0006281">
    <property type="term" value="P:DNA repair"/>
    <property type="evidence" value="ECO:0007669"/>
    <property type="project" value="TreeGrafter"/>
</dbReference>
<dbReference type="EMBL" id="BMCP01000001">
    <property type="protein sequence ID" value="GGE37480.1"/>
    <property type="molecule type" value="Genomic_DNA"/>
</dbReference>
<reference evidence="11" key="2">
    <citation type="submission" date="2020-09" db="EMBL/GenBank/DDBJ databases">
        <authorList>
            <person name="Sun Q."/>
            <person name="Sedlacek I."/>
        </authorList>
    </citation>
    <scope>NUCLEOTIDE SEQUENCE</scope>
    <source>
        <strain evidence="11">CCM 7684</strain>
    </source>
</reference>
<dbReference type="SFLD" id="SFLDS00003">
    <property type="entry name" value="Haloacid_Dehalogenase"/>
    <property type="match status" value="1"/>
</dbReference>
<dbReference type="GO" id="GO:0046295">
    <property type="term" value="P:glycolate biosynthetic process"/>
    <property type="evidence" value="ECO:0007669"/>
    <property type="project" value="UniProtKB-UniRule"/>
</dbReference>
<keyword evidence="7 10" id="KW-0378">Hydrolase</keyword>
<dbReference type="InterPro" id="IPR023214">
    <property type="entry name" value="HAD_sf"/>
</dbReference>
<dbReference type="InterPro" id="IPR006439">
    <property type="entry name" value="HAD-SF_hydro_IA"/>
</dbReference>
<evidence type="ECO:0000313" key="12">
    <source>
        <dbReference type="Proteomes" id="UP000602745"/>
    </source>
</evidence>
<keyword evidence="12" id="KW-1185">Reference proteome</keyword>
<evidence type="ECO:0000256" key="10">
    <source>
        <dbReference type="HAMAP-Rule" id="MF_00495"/>
    </source>
</evidence>
<dbReference type="AlphaFoldDB" id="A0A8J2YG89"/>
<evidence type="ECO:0000256" key="9">
    <source>
        <dbReference type="ARBA" id="ARBA00023277"/>
    </source>
</evidence>
<feature type="binding site" evidence="10">
    <location>
        <position position="11"/>
    </location>
    <ligand>
        <name>Mg(2+)</name>
        <dbReference type="ChEBI" id="CHEBI:18420"/>
    </ligand>
</feature>
<dbReference type="Gene3D" id="1.10.150.240">
    <property type="entry name" value="Putative phosphatase, domain 2"/>
    <property type="match status" value="1"/>
</dbReference>
<keyword evidence="8 10" id="KW-0460">Magnesium</keyword>
<dbReference type="RefSeq" id="WP_188408905.1">
    <property type="nucleotide sequence ID" value="NZ_BMCP01000001.1"/>
</dbReference>
<dbReference type="NCBIfam" id="TIGR01549">
    <property type="entry name" value="HAD-SF-IA-v1"/>
    <property type="match status" value="1"/>
</dbReference>
<comment type="function">
    <text evidence="10">Specifically catalyzes the dephosphorylation of 2-phosphoglycolate. Is involved in the dissimilation of the intracellular 2-phosphoglycolate formed during the DNA repair of 3'-phosphoglycolate ends, a major class of DNA lesions induced by oxidative stress.</text>
</comment>
<evidence type="ECO:0000256" key="7">
    <source>
        <dbReference type="ARBA" id="ARBA00022801"/>
    </source>
</evidence>
<dbReference type="HAMAP" id="MF_00495">
    <property type="entry name" value="GPH_hydrolase_bact"/>
    <property type="match status" value="1"/>
</dbReference>
<keyword evidence="6 10" id="KW-0479">Metal-binding</keyword>
<dbReference type="SUPFAM" id="SSF56784">
    <property type="entry name" value="HAD-like"/>
    <property type="match status" value="1"/>
</dbReference>
<dbReference type="Proteomes" id="UP000602745">
    <property type="component" value="Unassembled WGS sequence"/>
</dbReference>
<evidence type="ECO:0000256" key="3">
    <source>
        <dbReference type="ARBA" id="ARBA00004818"/>
    </source>
</evidence>
<organism evidence="11 12">
    <name type="scientific">Agaricicola taiwanensis</name>
    <dbReference type="NCBI Taxonomy" id="591372"/>
    <lineage>
        <taxon>Bacteria</taxon>
        <taxon>Pseudomonadati</taxon>
        <taxon>Pseudomonadota</taxon>
        <taxon>Alphaproteobacteria</taxon>
        <taxon>Rhodobacterales</taxon>
        <taxon>Paracoccaceae</taxon>
        <taxon>Agaricicola</taxon>
    </lineage>
</organism>
<feature type="binding site" evidence="10">
    <location>
        <position position="171"/>
    </location>
    <ligand>
        <name>Mg(2+)</name>
        <dbReference type="ChEBI" id="CHEBI:18420"/>
    </ligand>
</feature>
<dbReference type="GO" id="GO:0005829">
    <property type="term" value="C:cytosol"/>
    <property type="evidence" value="ECO:0007669"/>
    <property type="project" value="TreeGrafter"/>
</dbReference>
<comment type="cofactor">
    <cofactor evidence="2 10">
        <name>Mg(2+)</name>
        <dbReference type="ChEBI" id="CHEBI:18420"/>
    </cofactor>
</comment>
<dbReference type="InterPro" id="IPR036412">
    <property type="entry name" value="HAD-like_sf"/>
</dbReference>
<gene>
    <name evidence="11" type="primary">gph</name>
    <name evidence="11" type="ORF">GCM10007276_13620</name>
</gene>
<evidence type="ECO:0000256" key="4">
    <source>
        <dbReference type="ARBA" id="ARBA00006171"/>
    </source>
</evidence>
<evidence type="ECO:0000256" key="6">
    <source>
        <dbReference type="ARBA" id="ARBA00022723"/>
    </source>
</evidence>
<dbReference type="UniPathway" id="UPA00865">
    <property type="reaction ID" value="UER00834"/>
</dbReference>
<comment type="catalytic activity">
    <reaction evidence="1 10">
        <text>2-phosphoglycolate + H2O = glycolate + phosphate</text>
        <dbReference type="Rhea" id="RHEA:14369"/>
        <dbReference type="ChEBI" id="CHEBI:15377"/>
        <dbReference type="ChEBI" id="CHEBI:29805"/>
        <dbReference type="ChEBI" id="CHEBI:43474"/>
        <dbReference type="ChEBI" id="CHEBI:58033"/>
        <dbReference type="EC" id="3.1.3.18"/>
    </reaction>
</comment>
<keyword evidence="9 10" id="KW-0119">Carbohydrate metabolism</keyword>
<dbReference type="InterPro" id="IPR050155">
    <property type="entry name" value="HAD-like_hydrolase_sf"/>
</dbReference>
<evidence type="ECO:0000256" key="5">
    <source>
        <dbReference type="ARBA" id="ARBA00013078"/>
    </source>
</evidence>
<dbReference type="Pfam" id="PF13419">
    <property type="entry name" value="HAD_2"/>
    <property type="match status" value="1"/>
</dbReference>
<evidence type="ECO:0000256" key="2">
    <source>
        <dbReference type="ARBA" id="ARBA00001946"/>
    </source>
</evidence>
<proteinExistence type="inferred from homology"/>
<feature type="binding site" evidence="10">
    <location>
        <position position="9"/>
    </location>
    <ligand>
        <name>Mg(2+)</name>
        <dbReference type="ChEBI" id="CHEBI:18420"/>
    </ligand>
</feature>
<dbReference type="GO" id="GO:0008967">
    <property type="term" value="F:phosphoglycolate phosphatase activity"/>
    <property type="evidence" value="ECO:0007669"/>
    <property type="project" value="UniProtKB-UniRule"/>
</dbReference>
<dbReference type="GO" id="GO:0046872">
    <property type="term" value="F:metal ion binding"/>
    <property type="evidence" value="ECO:0007669"/>
    <property type="project" value="UniProtKB-KW"/>
</dbReference>
<evidence type="ECO:0000256" key="1">
    <source>
        <dbReference type="ARBA" id="ARBA00000830"/>
    </source>
</evidence>